<dbReference type="GO" id="GO:0016747">
    <property type="term" value="F:acyltransferase activity, transferring groups other than amino-acyl groups"/>
    <property type="evidence" value="ECO:0007669"/>
    <property type="project" value="InterPro"/>
</dbReference>
<dbReference type="Pfam" id="PF00108">
    <property type="entry name" value="Thiolase_N"/>
    <property type="match status" value="1"/>
</dbReference>
<gene>
    <name evidence="4" type="ORF">ENM60_03330</name>
</gene>
<accession>A0A7J3XYN5</accession>
<dbReference type="CDD" id="cd00829">
    <property type="entry name" value="SCP-x_thiolase"/>
    <property type="match status" value="1"/>
</dbReference>
<comment type="caution">
    <text evidence="4">The sequence shown here is derived from an EMBL/GenBank/DDBJ whole genome shotgun (WGS) entry which is preliminary data.</text>
</comment>
<proteinExistence type="predicted"/>
<dbReference type="PANTHER" id="PTHR42870:SF6">
    <property type="entry name" value="ACETYL-COA C-ACYLTRANSFERASE"/>
    <property type="match status" value="1"/>
</dbReference>
<name>A0A7J3XYN5_9CREN</name>
<feature type="domain" description="Thiolase C-terminal" evidence="3">
    <location>
        <begin position="246"/>
        <end position="389"/>
    </location>
</feature>
<evidence type="ECO:0000256" key="1">
    <source>
        <dbReference type="ARBA" id="ARBA00023229"/>
    </source>
</evidence>
<dbReference type="EMBL" id="DRYK01000044">
    <property type="protein sequence ID" value="HHP67810.1"/>
    <property type="molecule type" value="Genomic_DNA"/>
</dbReference>
<dbReference type="PANTHER" id="PTHR42870">
    <property type="entry name" value="ACETYL-COA C-ACETYLTRANSFERASE"/>
    <property type="match status" value="1"/>
</dbReference>
<feature type="domain" description="Thiolase N-terminal" evidence="2">
    <location>
        <begin position="4"/>
        <end position="220"/>
    </location>
</feature>
<organism evidence="4">
    <name type="scientific">Thermogladius calderae</name>
    <dbReference type="NCBI Taxonomy" id="1200300"/>
    <lineage>
        <taxon>Archaea</taxon>
        <taxon>Thermoproteota</taxon>
        <taxon>Thermoprotei</taxon>
        <taxon>Desulfurococcales</taxon>
        <taxon>Desulfurococcaceae</taxon>
        <taxon>Thermogladius</taxon>
    </lineage>
</organism>
<sequence>MDKVFIVGAGMTKIGRFFEKNARSLFAEALWRAIEDAGGLKPGAIVVGNMTSSVLMEQDNLGPLLADHAGFRGLPAFKVEAACGSGGAAVYTGFALVKSGLVDVVAVGGVEKLTEGVTSEVTKALAQAADAQYELIYGTTFTGLNALVMRYYMEKFNYVKEDFAYWPLRMHEYASYNPYAQLPRKTTLESILNSPIIADPIRLFDASPIGDGAAVVLLVRGEERARKIASETGRDVLVELSSVALATDSVDIASRKDLLTMESTVLATREAVGKADISLKQVDYAEVHDAFSITGYLALEDIGFAPKGEAPKLWKEGRFGKGDKPEVNFSGGLKARGHPVGATGVYQVAESYMQIRGDFPGFKASSPDIALTHNIGGVATVTAVSILKRVK</sequence>
<dbReference type="AlphaFoldDB" id="A0A7J3XYN5"/>
<dbReference type="InterPro" id="IPR020616">
    <property type="entry name" value="Thiolase_N"/>
</dbReference>
<protein>
    <submittedName>
        <fullName evidence="4">Acetyl-CoA acetyltransferase</fullName>
    </submittedName>
</protein>
<evidence type="ECO:0000313" key="4">
    <source>
        <dbReference type="EMBL" id="HHP67810.1"/>
    </source>
</evidence>
<dbReference type="SUPFAM" id="SSF53901">
    <property type="entry name" value="Thiolase-like"/>
    <property type="match status" value="2"/>
</dbReference>
<dbReference type="GO" id="GO:0008299">
    <property type="term" value="P:isoprenoid biosynthetic process"/>
    <property type="evidence" value="ECO:0007669"/>
    <property type="project" value="UniProtKB-KW"/>
</dbReference>
<dbReference type="InterPro" id="IPR016039">
    <property type="entry name" value="Thiolase-like"/>
</dbReference>
<evidence type="ECO:0000259" key="2">
    <source>
        <dbReference type="Pfam" id="PF00108"/>
    </source>
</evidence>
<dbReference type="PIRSF" id="PIRSF000429">
    <property type="entry name" value="Ac-CoA_Ac_transf"/>
    <property type="match status" value="1"/>
</dbReference>
<keyword evidence="1" id="KW-0414">Isoprene biosynthesis</keyword>
<dbReference type="Gene3D" id="3.40.47.10">
    <property type="match status" value="1"/>
</dbReference>
<dbReference type="InterPro" id="IPR055140">
    <property type="entry name" value="Thiolase_C_2"/>
</dbReference>
<evidence type="ECO:0000259" key="3">
    <source>
        <dbReference type="Pfam" id="PF22691"/>
    </source>
</evidence>
<dbReference type="Pfam" id="PF22691">
    <property type="entry name" value="Thiolase_C_1"/>
    <property type="match status" value="1"/>
</dbReference>
<keyword evidence="4" id="KW-0808">Transferase</keyword>
<dbReference type="InterPro" id="IPR002155">
    <property type="entry name" value="Thiolase"/>
</dbReference>
<reference evidence="4" key="1">
    <citation type="journal article" date="2020" name="mSystems">
        <title>Genome- and Community-Level Interaction Insights into Carbon Utilization and Element Cycling Functions of Hydrothermarchaeota in Hydrothermal Sediment.</title>
        <authorList>
            <person name="Zhou Z."/>
            <person name="Liu Y."/>
            <person name="Xu W."/>
            <person name="Pan J."/>
            <person name="Luo Z.H."/>
            <person name="Li M."/>
        </authorList>
    </citation>
    <scope>NUCLEOTIDE SEQUENCE [LARGE SCALE GENOMIC DNA]</scope>
    <source>
        <strain evidence="4">SpSt-110</strain>
    </source>
</reference>